<evidence type="ECO:0000313" key="1">
    <source>
        <dbReference type="EMBL" id="DAD40968.1"/>
    </source>
</evidence>
<evidence type="ECO:0000313" key="2">
    <source>
        <dbReference type="Proteomes" id="UP000607653"/>
    </source>
</evidence>
<dbReference type="Proteomes" id="UP000607653">
    <property type="component" value="Unassembled WGS sequence"/>
</dbReference>
<protein>
    <submittedName>
        <fullName evidence="1">Uncharacterized protein</fullName>
    </submittedName>
</protein>
<dbReference type="AlphaFoldDB" id="A0A822ZH26"/>
<sequence>MHGTCNCGSIRLTLCFRCVMYVHTNILHKKEKLVLLALLKQHSSYINEVLEIIERIR</sequence>
<organism evidence="1 2">
    <name type="scientific">Nelumbo nucifera</name>
    <name type="common">Sacred lotus</name>
    <dbReference type="NCBI Taxonomy" id="4432"/>
    <lineage>
        <taxon>Eukaryota</taxon>
        <taxon>Viridiplantae</taxon>
        <taxon>Streptophyta</taxon>
        <taxon>Embryophyta</taxon>
        <taxon>Tracheophyta</taxon>
        <taxon>Spermatophyta</taxon>
        <taxon>Magnoliopsida</taxon>
        <taxon>Proteales</taxon>
        <taxon>Nelumbonaceae</taxon>
        <taxon>Nelumbo</taxon>
    </lineage>
</organism>
<name>A0A822ZH26_NELNU</name>
<keyword evidence="2" id="KW-1185">Reference proteome</keyword>
<proteinExistence type="predicted"/>
<gene>
    <name evidence="1" type="ORF">HUJ06_015291</name>
</gene>
<dbReference type="EMBL" id="DUZY01000005">
    <property type="protein sequence ID" value="DAD40968.1"/>
    <property type="molecule type" value="Genomic_DNA"/>
</dbReference>
<accession>A0A822ZH26</accession>
<comment type="caution">
    <text evidence="1">The sequence shown here is derived from an EMBL/GenBank/DDBJ whole genome shotgun (WGS) entry which is preliminary data.</text>
</comment>
<reference evidence="1 2" key="1">
    <citation type="journal article" date="2020" name="Mol. Biol. Evol.">
        <title>Distinct Expression and Methylation Patterns for Genes with Different Fates following a Single Whole-Genome Duplication in Flowering Plants.</title>
        <authorList>
            <person name="Shi T."/>
            <person name="Rahmani R.S."/>
            <person name="Gugger P.F."/>
            <person name="Wang M."/>
            <person name="Li H."/>
            <person name="Zhang Y."/>
            <person name="Li Z."/>
            <person name="Wang Q."/>
            <person name="Van de Peer Y."/>
            <person name="Marchal K."/>
            <person name="Chen J."/>
        </authorList>
    </citation>
    <scope>NUCLEOTIDE SEQUENCE [LARGE SCALE GENOMIC DNA]</scope>
    <source>
        <tissue evidence="1">Leaf</tissue>
    </source>
</reference>